<dbReference type="Proteomes" id="UP000324513">
    <property type="component" value="Unassembled WGS sequence"/>
</dbReference>
<dbReference type="RefSeq" id="WP_065082205.1">
    <property type="nucleotide sequence ID" value="NZ_FLSS01000010.1"/>
</dbReference>
<evidence type="ECO:0000313" key="1">
    <source>
        <dbReference type="EMBL" id="TYO84794.1"/>
    </source>
</evidence>
<sequence length="331" mass="37264">MGKINWTINGKNFDSFGIGVSASRGFGDLLKQKDRPSYNWPGQHGKQYDLDSKPKYEERTIELDCFVIGDNWNLMTDQFRSFSSEFDKEGTQRLIVEIFSYKPRIYDVILSDKIILNEVKKEGKSAGSFTLKLTEPDPIKKILSIESSKLELAFNSSDWISVNTGYSSVFKKGDVNINESLPFEKSDEGNLILGSTEVKKYYETSAIVDENVKQYTFGADATGTGSYTLYAIARNKSTNVFEVLGRQAYTLAGPQRIGVRFSANLDLYGKLVFTLQNISNQTLPMSKVVLKTGYESFDYESNVNTHYISLAGDVDEITELTTNAEVLWNKL</sequence>
<gene>
    <name evidence="2" type="ORF">LX74_01938</name>
    <name evidence="1" type="ORF">LX74_03854</name>
</gene>
<dbReference type="EMBL" id="VNHK01000006">
    <property type="protein sequence ID" value="TYO91694.1"/>
    <property type="molecule type" value="Genomic_DNA"/>
</dbReference>
<name>A0ABY3NC41_ELIMR</name>
<dbReference type="EMBL" id="VNHK01000018">
    <property type="protein sequence ID" value="TYO84794.1"/>
    <property type="molecule type" value="Genomic_DNA"/>
</dbReference>
<organism evidence="1 3">
    <name type="scientific">Elizabethkingia miricola</name>
    <name type="common">Chryseobacterium miricola</name>
    <dbReference type="NCBI Taxonomy" id="172045"/>
    <lineage>
        <taxon>Bacteria</taxon>
        <taxon>Pseudomonadati</taxon>
        <taxon>Bacteroidota</taxon>
        <taxon>Flavobacteriia</taxon>
        <taxon>Flavobacteriales</taxon>
        <taxon>Weeksellaceae</taxon>
        <taxon>Elizabethkingia</taxon>
    </lineage>
</organism>
<proteinExistence type="predicted"/>
<evidence type="ECO:0000313" key="2">
    <source>
        <dbReference type="EMBL" id="TYO91694.1"/>
    </source>
</evidence>
<protein>
    <submittedName>
        <fullName evidence="1">Phage-related protein</fullName>
    </submittedName>
</protein>
<comment type="caution">
    <text evidence="1">The sequence shown here is derived from an EMBL/GenBank/DDBJ whole genome shotgun (WGS) entry which is preliminary data.</text>
</comment>
<reference evidence="1 3" key="1">
    <citation type="submission" date="2019-07" db="EMBL/GenBank/DDBJ databases">
        <title>Genomic Encyclopedia of Archaeal and Bacterial Type Strains, Phase II (KMG-II): from individual species to whole genera.</title>
        <authorList>
            <person name="Goeker M."/>
        </authorList>
    </citation>
    <scope>NUCLEOTIDE SEQUENCE [LARGE SCALE GENOMIC DNA]</scope>
    <source>
        <strain evidence="1 3">DSM 14571</strain>
    </source>
</reference>
<accession>A0ABY3NC41</accession>
<keyword evidence="3" id="KW-1185">Reference proteome</keyword>
<evidence type="ECO:0000313" key="3">
    <source>
        <dbReference type="Proteomes" id="UP000324513"/>
    </source>
</evidence>
<dbReference type="Gene3D" id="2.40.30.200">
    <property type="match status" value="1"/>
</dbReference>